<dbReference type="EMBL" id="FNMZ01000010">
    <property type="protein sequence ID" value="SDX78544.1"/>
    <property type="molecule type" value="Genomic_DNA"/>
</dbReference>
<dbReference type="NCBIfam" id="TIGR02246">
    <property type="entry name" value="SgcJ/EcaC family oxidoreductase"/>
    <property type="match status" value="1"/>
</dbReference>
<dbReference type="Pfam" id="PF14534">
    <property type="entry name" value="DUF4440"/>
    <property type="match status" value="1"/>
</dbReference>
<dbReference type="InterPro" id="IPR027843">
    <property type="entry name" value="DUF4440"/>
</dbReference>
<evidence type="ECO:0000259" key="1">
    <source>
        <dbReference type="Pfam" id="PF14534"/>
    </source>
</evidence>
<dbReference type="InterPro" id="IPR032710">
    <property type="entry name" value="NTF2-like_dom_sf"/>
</dbReference>
<gene>
    <name evidence="2" type="ORF">SAMN05444336_11045</name>
</gene>
<keyword evidence="3" id="KW-1185">Reference proteome</keyword>
<name>A0A1H3EKS4_9RHOB</name>
<organism evidence="2 3">
    <name type="scientific">Albimonas donghaensis</name>
    <dbReference type="NCBI Taxonomy" id="356660"/>
    <lineage>
        <taxon>Bacteria</taxon>
        <taxon>Pseudomonadati</taxon>
        <taxon>Pseudomonadota</taxon>
        <taxon>Alphaproteobacteria</taxon>
        <taxon>Rhodobacterales</taxon>
        <taxon>Paracoccaceae</taxon>
        <taxon>Albimonas</taxon>
    </lineage>
</organism>
<dbReference type="RefSeq" id="WP_092684686.1">
    <property type="nucleotide sequence ID" value="NZ_FNMZ01000010.1"/>
</dbReference>
<evidence type="ECO:0000313" key="2">
    <source>
        <dbReference type="EMBL" id="SDX78544.1"/>
    </source>
</evidence>
<accession>A0A1H3EKS4</accession>
<dbReference type="InterPro" id="IPR011944">
    <property type="entry name" value="Steroid_delta5-4_isomerase"/>
</dbReference>
<proteinExistence type="predicted"/>
<dbReference type="SUPFAM" id="SSF54427">
    <property type="entry name" value="NTF2-like"/>
    <property type="match status" value="1"/>
</dbReference>
<dbReference type="Proteomes" id="UP000199118">
    <property type="component" value="Unassembled WGS sequence"/>
</dbReference>
<reference evidence="2 3" key="1">
    <citation type="submission" date="2016-10" db="EMBL/GenBank/DDBJ databases">
        <authorList>
            <person name="de Groot N.N."/>
        </authorList>
    </citation>
    <scope>NUCLEOTIDE SEQUENCE [LARGE SCALE GENOMIC DNA]</scope>
    <source>
        <strain evidence="2 3">DSM 17890</strain>
    </source>
</reference>
<dbReference type="STRING" id="356660.SAMN05444336_11045"/>
<dbReference type="AlphaFoldDB" id="A0A1H3EKS4"/>
<feature type="domain" description="DUF4440" evidence="1">
    <location>
        <begin position="20"/>
        <end position="132"/>
    </location>
</feature>
<sequence length="162" mass="17020">MAGAAPGPNPNPDPEGEAARLARAFLACWSAHDAEALAALFARDADFVNVAGLWWHGAGRIGRTHGVAFRTYFAGAVLTEERLETRALGPFAAIARVRARMEGQIGPDGAAAGPRRAMLIFVCETRPEGWRIVAAQNTDIAPGAETRVADADTGALAPARYA</sequence>
<evidence type="ECO:0000313" key="3">
    <source>
        <dbReference type="Proteomes" id="UP000199118"/>
    </source>
</evidence>
<dbReference type="Gene3D" id="3.10.450.50">
    <property type="match status" value="1"/>
</dbReference>
<protein>
    <recommendedName>
        <fullName evidence="1">DUF4440 domain-containing protein</fullName>
    </recommendedName>
</protein>
<dbReference type="OrthoDB" id="122531at2"/>